<reference evidence="2 3" key="1">
    <citation type="submission" date="2020-04" db="EMBL/GenBank/DDBJ databases">
        <authorList>
            <consortium name="Desulfovibrio sp. FSS-1 genome sequencing consortium"/>
            <person name="Shimoshige H."/>
            <person name="Kobayashi H."/>
            <person name="Maekawa T."/>
        </authorList>
    </citation>
    <scope>NUCLEOTIDE SEQUENCE [LARGE SCALE GENOMIC DNA]</scope>
    <source>
        <strain evidence="2 3">SIID29052-01</strain>
    </source>
</reference>
<keyword evidence="3" id="KW-1185">Reference proteome</keyword>
<proteinExistence type="predicted"/>
<sequence length="248" mass="27268">MAGFFGKGAVLLRVSACAWAFLLMASAEASAKKVVLQEELPGRIERYSFDDARISAEALRLALRFGPDGLYTGSEMIARASLEVCPDDDPGYKPCGDRTIAAPNFLDNAGENLRRARALMEELAASTPPAGLEAAKAWCLEENGFVLALSEARLRYLRTWDPQTLRATFEVKSAGKVLEPGKLCPAAFEALSRAQNPVQRARVAAYEWHNCVNGAFRALEARRPYPTAAWKAFLKRYGITVRVEHDTD</sequence>
<dbReference type="Proteomes" id="UP000494245">
    <property type="component" value="Unassembled WGS sequence"/>
</dbReference>
<dbReference type="AlphaFoldDB" id="A0A6V8M5Q0"/>
<protein>
    <submittedName>
        <fullName evidence="2">Uncharacterized protein</fullName>
    </submittedName>
</protein>
<comment type="caution">
    <text evidence="2">The sequence shown here is derived from an EMBL/GenBank/DDBJ whole genome shotgun (WGS) entry which is preliminary data.</text>
</comment>
<evidence type="ECO:0000313" key="3">
    <source>
        <dbReference type="Proteomes" id="UP000494245"/>
    </source>
</evidence>
<dbReference type="EMBL" id="BLTE01000025">
    <property type="protein sequence ID" value="GFK95905.1"/>
    <property type="molecule type" value="Genomic_DNA"/>
</dbReference>
<evidence type="ECO:0000313" key="2">
    <source>
        <dbReference type="EMBL" id="GFK95905.1"/>
    </source>
</evidence>
<feature type="signal peptide" evidence="1">
    <location>
        <begin position="1"/>
        <end position="31"/>
    </location>
</feature>
<reference evidence="2 3" key="2">
    <citation type="submission" date="2020-05" db="EMBL/GenBank/DDBJ databases">
        <title>Draft genome sequence of Desulfovibrio sp. strainFSS-1.</title>
        <authorList>
            <person name="Shimoshige H."/>
            <person name="Kobayashi H."/>
            <person name="Maekawa T."/>
        </authorList>
    </citation>
    <scope>NUCLEOTIDE SEQUENCE [LARGE SCALE GENOMIC DNA]</scope>
    <source>
        <strain evidence="2 3">SIID29052-01</strain>
    </source>
</reference>
<keyword evidence="1" id="KW-0732">Signal</keyword>
<name>A0A6V8M5Q0_9BACT</name>
<gene>
    <name evidence="2" type="ORF">NNJEOMEG_03778</name>
</gene>
<accession>A0A6V8M5Q0</accession>
<evidence type="ECO:0000256" key="1">
    <source>
        <dbReference type="SAM" id="SignalP"/>
    </source>
</evidence>
<organism evidence="2 3">
    <name type="scientific">Fundidesulfovibrio magnetotacticus</name>
    <dbReference type="NCBI Taxonomy" id="2730080"/>
    <lineage>
        <taxon>Bacteria</taxon>
        <taxon>Pseudomonadati</taxon>
        <taxon>Thermodesulfobacteriota</taxon>
        <taxon>Desulfovibrionia</taxon>
        <taxon>Desulfovibrionales</taxon>
        <taxon>Desulfovibrionaceae</taxon>
        <taxon>Fundidesulfovibrio</taxon>
    </lineage>
</organism>
<feature type="chain" id="PRO_5028939544" evidence="1">
    <location>
        <begin position="32"/>
        <end position="248"/>
    </location>
</feature>